<evidence type="ECO:0000259" key="5">
    <source>
        <dbReference type="PROSITE" id="PS51634"/>
    </source>
</evidence>
<accession>A0AAD8YF47</accession>
<feature type="region of interest" description="Disordered" evidence="4">
    <location>
        <begin position="126"/>
        <end position="168"/>
    </location>
</feature>
<comment type="caution">
    <text evidence="6">The sequence shown here is derived from an EMBL/GenBank/DDBJ whole genome shotgun (WGS) entry which is preliminary data.</text>
</comment>
<evidence type="ECO:0000256" key="4">
    <source>
        <dbReference type="SAM" id="MobiDB-lite"/>
    </source>
</evidence>
<feature type="region of interest" description="Disordered" evidence="4">
    <location>
        <begin position="240"/>
        <end position="266"/>
    </location>
</feature>
<sequence>MPREVSGYYRTSPNSLTEASSWETRPRVESLEGGRFYQPGEPYYQDAYHRSSYQSRAYGHPQTVIMSSMPQAQYGGMRRPQGVNRVGCKCRKSQCLKKYCECFANGSKCGESCKCENCANQPTSIGAKDSQWSSSSSLKPVISVEERPPSSLAQAVSTSMSNDEETVKSKERNLSFLANIATSALDTMGADADRKRKADEMESKGVEGSMPQTNHMLPRQSHPAPLSHHWDPSIAHAANNRVASSKGSSRPVSQQQNPPMKALYSETGGLPVNLTFRKICSKCGRQRAEHGEFGFGNKCCFSTCGRCGSDSKLHEENGESMGVSCKLAEKLDDSKLRISSKDYDRMLAELSERAKAKILQKEQREMRQREMRHRQMEMLQNEQRFIADQRDIHHRDMHPSDIYQVPQNRFH</sequence>
<comment type="subcellular location">
    <subcellularLocation>
        <location evidence="1">Nucleus</location>
    </subcellularLocation>
</comment>
<protein>
    <recommendedName>
        <fullName evidence="5">CRC domain-containing protein</fullName>
    </recommendedName>
</protein>
<dbReference type="PROSITE" id="PS51634">
    <property type="entry name" value="CRC"/>
    <property type="match status" value="1"/>
</dbReference>
<dbReference type="GO" id="GO:0006355">
    <property type="term" value="P:regulation of DNA-templated transcription"/>
    <property type="evidence" value="ECO:0007669"/>
    <property type="project" value="TreeGrafter"/>
</dbReference>
<comment type="similarity">
    <text evidence="2">Belongs to the lin-54 family.</text>
</comment>
<evidence type="ECO:0000313" key="7">
    <source>
        <dbReference type="Proteomes" id="UP001224775"/>
    </source>
</evidence>
<feature type="region of interest" description="Disordered" evidence="4">
    <location>
        <begin position="188"/>
        <end position="227"/>
    </location>
</feature>
<reference evidence="6" key="1">
    <citation type="submission" date="2023-06" db="EMBL/GenBank/DDBJ databases">
        <title>Survivors Of The Sea: Transcriptome response of Skeletonema marinoi to long-term dormancy.</title>
        <authorList>
            <person name="Pinder M.I.M."/>
            <person name="Kourtchenko O."/>
            <person name="Robertson E.K."/>
            <person name="Larsson T."/>
            <person name="Maumus F."/>
            <person name="Osuna-Cruz C.M."/>
            <person name="Vancaester E."/>
            <person name="Stenow R."/>
            <person name="Vandepoele K."/>
            <person name="Ploug H."/>
            <person name="Bruchert V."/>
            <person name="Godhe A."/>
            <person name="Topel M."/>
        </authorList>
    </citation>
    <scope>NUCLEOTIDE SEQUENCE</scope>
    <source>
        <strain evidence="6">R05AC</strain>
    </source>
</reference>
<feature type="compositionally biased region" description="Polar residues" evidence="4">
    <location>
        <begin position="151"/>
        <end position="161"/>
    </location>
</feature>
<feature type="region of interest" description="Disordered" evidence="4">
    <location>
        <begin position="1"/>
        <end position="22"/>
    </location>
</feature>
<name>A0AAD8YF47_9STRA</name>
<dbReference type="Proteomes" id="UP001224775">
    <property type="component" value="Unassembled WGS sequence"/>
</dbReference>
<dbReference type="PANTHER" id="PTHR12446">
    <property type="entry name" value="TESMIN/TSO1-RELATED"/>
    <property type="match status" value="1"/>
</dbReference>
<evidence type="ECO:0000256" key="2">
    <source>
        <dbReference type="ARBA" id="ARBA00007267"/>
    </source>
</evidence>
<dbReference type="InterPro" id="IPR028307">
    <property type="entry name" value="Lin-54_fam"/>
</dbReference>
<evidence type="ECO:0000256" key="3">
    <source>
        <dbReference type="ARBA" id="ARBA00023242"/>
    </source>
</evidence>
<dbReference type="SMART" id="SM01114">
    <property type="entry name" value="CXC"/>
    <property type="match status" value="1"/>
</dbReference>
<proteinExistence type="inferred from homology"/>
<gene>
    <name evidence="6" type="ORF">QTG54_004343</name>
</gene>
<feature type="compositionally biased region" description="Polar residues" evidence="4">
    <location>
        <begin position="9"/>
        <end position="22"/>
    </location>
</feature>
<feature type="compositionally biased region" description="Basic and acidic residues" evidence="4">
    <location>
        <begin position="191"/>
        <end position="205"/>
    </location>
</feature>
<dbReference type="GO" id="GO:0005634">
    <property type="term" value="C:nucleus"/>
    <property type="evidence" value="ECO:0007669"/>
    <property type="project" value="UniProtKB-SubCell"/>
</dbReference>
<dbReference type="InterPro" id="IPR005172">
    <property type="entry name" value="CRC"/>
</dbReference>
<feature type="domain" description="CRC" evidence="5">
    <location>
        <begin position="1"/>
        <end position="123"/>
    </location>
</feature>
<dbReference type="Pfam" id="PF03638">
    <property type="entry name" value="TCR"/>
    <property type="match status" value="1"/>
</dbReference>
<dbReference type="AlphaFoldDB" id="A0AAD8YF47"/>
<dbReference type="PANTHER" id="PTHR12446:SF34">
    <property type="entry name" value="PROTEIN LIN-54 HOMOLOG"/>
    <property type="match status" value="1"/>
</dbReference>
<feature type="compositionally biased region" description="Polar residues" evidence="4">
    <location>
        <begin position="241"/>
        <end position="258"/>
    </location>
</feature>
<organism evidence="6 7">
    <name type="scientific">Skeletonema marinoi</name>
    <dbReference type="NCBI Taxonomy" id="267567"/>
    <lineage>
        <taxon>Eukaryota</taxon>
        <taxon>Sar</taxon>
        <taxon>Stramenopiles</taxon>
        <taxon>Ochrophyta</taxon>
        <taxon>Bacillariophyta</taxon>
        <taxon>Coscinodiscophyceae</taxon>
        <taxon>Thalassiosirophycidae</taxon>
        <taxon>Thalassiosirales</taxon>
        <taxon>Skeletonemataceae</taxon>
        <taxon>Skeletonema</taxon>
        <taxon>Skeletonema marinoi-dohrnii complex</taxon>
    </lineage>
</organism>
<dbReference type="EMBL" id="JATAAI010000006">
    <property type="protein sequence ID" value="KAK1745052.1"/>
    <property type="molecule type" value="Genomic_DNA"/>
</dbReference>
<keyword evidence="3" id="KW-0539">Nucleus</keyword>
<evidence type="ECO:0000256" key="1">
    <source>
        <dbReference type="ARBA" id="ARBA00004123"/>
    </source>
</evidence>
<evidence type="ECO:0000313" key="6">
    <source>
        <dbReference type="EMBL" id="KAK1745052.1"/>
    </source>
</evidence>
<keyword evidence="7" id="KW-1185">Reference proteome</keyword>
<dbReference type="InterPro" id="IPR033467">
    <property type="entry name" value="Tesmin/TSO1-like_CXC"/>
</dbReference>